<protein>
    <submittedName>
        <fullName evidence="1">Uncharacterized protein</fullName>
    </submittedName>
</protein>
<name>A0A8S5TAM9_9CAUD</name>
<organism evidence="1">
    <name type="scientific">Podoviridae sp. ctDwO1</name>
    <dbReference type="NCBI Taxonomy" id="2827726"/>
    <lineage>
        <taxon>Viruses</taxon>
        <taxon>Duplodnaviria</taxon>
        <taxon>Heunggongvirae</taxon>
        <taxon>Uroviricota</taxon>
        <taxon>Caudoviricetes</taxon>
    </lineage>
</organism>
<proteinExistence type="predicted"/>
<sequence>MPNSCKSCSNAHNGINGRYCNMFKKYVEYMQSPICINKKQ</sequence>
<reference evidence="1" key="1">
    <citation type="journal article" date="2021" name="Proc. Natl. Acad. Sci. U.S.A.">
        <title>A Catalog of Tens of Thousands of Viruses from Human Metagenomes Reveals Hidden Associations with Chronic Diseases.</title>
        <authorList>
            <person name="Tisza M.J."/>
            <person name="Buck C.B."/>
        </authorList>
    </citation>
    <scope>NUCLEOTIDE SEQUENCE</scope>
    <source>
        <strain evidence="1">CtDwO1</strain>
    </source>
</reference>
<accession>A0A8S5TAM9</accession>
<evidence type="ECO:0000313" key="1">
    <source>
        <dbReference type="EMBL" id="DAF60184.1"/>
    </source>
</evidence>
<dbReference type="EMBL" id="BK032784">
    <property type="protein sequence ID" value="DAF60184.1"/>
    <property type="molecule type" value="Genomic_DNA"/>
</dbReference>